<proteinExistence type="predicted"/>
<dbReference type="EMBL" id="CP006566">
    <property type="protein sequence ID" value="AGP47389.1"/>
    <property type="molecule type" value="Genomic_DNA"/>
</dbReference>
<dbReference type="HOGENOM" id="CLU_104202_0_0_6"/>
<name>S4YRD8_SERPL</name>
<organism evidence="1 2">
    <name type="scientific">Serratia plymuthica S13</name>
    <dbReference type="NCBI Taxonomy" id="1348660"/>
    <lineage>
        <taxon>Bacteria</taxon>
        <taxon>Pseudomonadati</taxon>
        <taxon>Pseudomonadota</taxon>
        <taxon>Gammaproteobacteria</taxon>
        <taxon>Enterobacterales</taxon>
        <taxon>Yersiniaceae</taxon>
        <taxon>Serratia</taxon>
    </lineage>
</organism>
<reference evidence="1 2" key="1">
    <citation type="journal article" date="2013" name="Genome Announc.">
        <title>Genome Sequence of Serratia plymuthica Strain S13, an Endophyte with Germination- and Plant-Growth-Promoting Activity from the Flower of Styrian Oil Pumpkin.</title>
        <authorList>
            <person name="Muller H."/>
            <person name="Furnkranz M."/>
            <person name="Grube M."/>
            <person name="Berg G."/>
        </authorList>
    </citation>
    <scope>NUCLEOTIDE SEQUENCE [LARGE SCALE GENOMIC DNA]</scope>
    <source>
        <strain evidence="1">S13</strain>
    </source>
</reference>
<evidence type="ECO:0000313" key="1">
    <source>
        <dbReference type="EMBL" id="AGP47389.1"/>
    </source>
</evidence>
<sequence>MLLSPKKTSIFRCCNRITPAPADKNRLDTGTLGFSDIHNQADFKAEHQGGSLSSGGPVGSDLLTNLAGAALSGAGNKGHAEGTTQAAVSGGSVVIRDTANQQQDVNQLSRDIDNANGSIGPIFDKEKEQNRLKQAQFIGEIGGQAMDVIRTQGDINGLQTAKAKYPGLDAKALRETPEYKAEMQKYGTGSDLQKAAQAVTGALQGVAGNNLAGALAAGAAPYLALDN</sequence>
<evidence type="ECO:0000313" key="2">
    <source>
        <dbReference type="Proteomes" id="UP000014900"/>
    </source>
</evidence>
<protein>
    <submittedName>
        <fullName evidence="1">Uncharacterized protein</fullName>
    </submittedName>
</protein>
<accession>S4YRD8</accession>
<dbReference type="KEGG" id="sry:M621_22925"/>
<dbReference type="Proteomes" id="UP000014900">
    <property type="component" value="Chromosome"/>
</dbReference>
<dbReference type="AlphaFoldDB" id="S4YRD8"/>
<dbReference type="PATRIC" id="fig|1348660.3.peg.4491"/>
<gene>
    <name evidence="1" type="ORF">M621_22925</name>
</gene>